<dbReference type="EMBL" id="HBGS01017484">
    <property type="protein sequence ID" value="CAD9403360.1"/>
    <property type="molecule type" value="Transcribed_RNA"/>
</dbReference>
<evidence type="ECO:0000313" key="2">
    <source>
        <dbReference type="EMBL" id="CAD9403360.1"/>
    </source>
</evidence>
<protein>
    <submittedName>
        <fullName evidence="2">Uncharacterized protein</fullName>
    </submittedName>
</protein>
<gene>
    <name evidence="1" type="ORF">DSPE1174_LOCUS9204</name>
    <name evidence="2" type="ORF">DSPE1174_LOCUS9205</name>
</gene>
<reference evidence="2" key="1">
    <citation type="submission" date="2021-01" db="EMBL/GenBank/DDBJ databases">
        <authorList>
            <person name="Corre E."/>
            <person name="Pelletier E."/>
            <person name="Niang G."/>
            <person name="Scheremetjew M."/>
            <person name="Finn R."/>
            <person name="Kale V."/>
            <person name="Holt S."/>
            <person name="Cochrane G."/>
            <person name="Meng A."/>
            <person name="Brown T."/>
            <person name="Cohen L."/>
        </authorList>
    </citation>
    <scope>NUCLEOTIDE SEQUENCE</scope>
    <source>
        <strain evidence="2">CCMP1381</strain>
    </source>
</reference>
<accession>A0A6U3RLF3</accession>
<dbReference type="EMBL" id="HBGS01017483">
    <property type="protein sequence ID" value="CAD9403356.1"/>
    <property type="molecule type" value="Transcribed_RNA"/>
</dbReference>
<organism evidence="2">
    <name type="scientific">Octactis speculum</name>
    <dbReference type="NCBI Taxonomy" id="3111310"/>
    <lineage>
        <taxon>Eukaryota</taxon>
        <taxon>Sar</taxon>
        <taxon>Stramenopiles</taxon>
        <taxon>Ochrophyta</taxon>
        <taxon>Dictyochophyceae</taxon>
        <taxon>Dictyochales</taxon>
        <taxon>Dictyochaceae</taxon>
        <taxon>Octactis</taxon>
    </lineage>
</organism>
<dbReference type="AlphaFoldDB" id="A0A6U3RLF3"/>
<evidence type="ECO:0000313" key="1">
    <source>
        <dbReference type="EMBL" id="CAD9403356.1"/>
    </source>
</evidence>
<name>A0A6U3RLF3_9STRA</name>
<sequence>MDKELEAREAKEEEDRIFAQRVEYSLQQEVEEKIALDGALAERFEENLQRAEHRTSKRGFFDYKIKDAKDLYDSALKAWSSPAHDIEDVSGGICISVFLPDLSDVNIRLKPNRRSVLVDAKRSLFNDLGSRSPALKYATEFLIDIHGGMRIRDRDMSYEYTSEAGILFIYLEHQSLRRHHGSQSVP</sequence>
<proteinExistence type="predicted"/>